<evidence type="ECO:0000313" key="2">
    <source>
        <dbReference type="Proteomes" id="UP001174314"/>
    </source>
</evidence>
<evidence type="ECO:0000313" key="1">
    <source>
        <dbReference type="EMBL" id="WPF24363.1"/>
    </source>
</evidence>
<sequence length="130" mass="13854">MANRIDASLVLRNGMRLQSPSSHIELSRDASYSPDETLTVIQTTSTKVGDLPWPRLAFQVNLVATTTAPTISAALDEADVIGDAVLALTQVGDVRVSSVTCGMEPQETTPHNPSGAAMVTARYSMIVRRA</sequence>
<dbReference type="Proteomes" id="UP001174314">
    <property type="component" value="Chromosome"/>
</dbReference>
<reference evidence="1 2" key="1">
    <citation type="submission" date="2023-10" db="EMBL/GenBank/DDBJ databases">
        <title>complete genome sequence of Corynebacterium pseudokroppenstedtii P15-C1.</title>
        <authorList>
            <person name="Bruggemann H."/>
            <person name="Poehlein A."/>
        </authorList>
    </citation>
    <scope>NUCLEOTIDE SEQUENCE [LARGE SCALE GENOMIC DNA]</scope>
    <source>
        <strain evidence="1 2">P15_C1</strain>
    </source>
</reference>
<organism evidence="1 2">
    <name type="scientific">Corynebacterium pseudokroppenstedtii</name>
    <dbReference type="NCBI Taxonomy" id="2804917"/>
    <lineage>
        <taxon>Bacteria</taxon>
        <taxon>Bacillati</taxon>
        <taxon>Actinomycetota</taxon>
        <taxon>Actinomycetes</taxon>
        <taxon>Mycobacteriales</taxon>
        <taxon>Corynebacteriaceae</taxon>
        <taxon>Corynebacterium</taxon>
    </lineage>
</organism>
<keyword evidence="2" id="KW-1185">Reference proteome</keyword>
<dbReference type="AlphaFoldDB" id="A0AAU0PVX3"/>
<proteinExistence type="predicted"/>
<protein>
    <recommendedName>
        <fullName evidence="3">Tail terminator</fullName>
    </recommendedName>
</protein>
<name>A0AAU0PVX3_9CORY</name>
<evidence type="ECO:0008006" key="3">
    <source>
        <dbReference type="Google" id="ProtNLM"/>
    </source>
</evidence>
<dbReference type="EMBL" id="CP137757">
    <property type="protein sequence ID" value="WPF24363.1"/>
    <property type="molecule type" value="Genomic_DNA"/>
</dbReference>
<dbReference type="RefSeq" id="WP_204087276.1">
    <property type="nucleotide sequence ID" value="NZ_CP137757.1"/>
</dbReference>
<gene>
    <name evidence="1" type="ORF">Q0N40_07380</name>
</gene>
<dbReference type="KEGG" id="cpsk:Q0N40_07380"/>
<accession>A0AAU0PVX3</accession>